<dbReference type="KEGG" id="ccu:Ccur_12190"/>
<dbReference type="PANTHER" id="PTHR42842:SF3">
    <property type="entry name" value="FAD_NAD(P)-BINDING OXIDOREDUCTASE FAMILY PROTEIN"/>
    <property type="match status" value="1"/>
</dbReference>
<evidence type="ECO:0000313" key="2">
    <source>
        <dbReference type="EMBL" id="ACU94904.1"/>
    </source>
</evidence>
<accession>C7MKV7</accession>
<dbReference type="Gene3D" id="3.50.50.60">
    <property type="entry name" value="FAD/NAD(P)-binding domain"/>
    <property type="match status" value="2"/>
</dbReference>
<sequence length="610" mass="64663">MIVVSQIALSLDDEAFSRGGQVQQASPLIQVIARMLAIPASAVNTAEVIRRSIDARRKSNVHFIVTAQVHLATNEQEEQALSLNCVKSDSDSSDVRRLGQMAAAIGEAAFAVHTKSRSVTDAKTDAKASVKESAKETSDVLSIGQVPVNAPNSSVRPIVVGCGPAGLFCALYLAYAGARPIVLERGAAVEDRLRAVDIFNAGGPLDARTNIQFGEGGAGTFSDGKLTTGTKSPLVRQVLSCFVAAGAPGEILWDAKPHIGSDRLPAVVSALRQKIIALGGEVRFEHRLADMSFEEGRLARVSIEDPTGTCYTLPANHVVIACGHSARDTFEMLHARGLSLEQKPFAMGVRIEHPQQLINKAQWGKAAAHPALGAADYKLAVHLDNRRSAYTFCMCPGGTVVCAASEAGGVVTNGMSNYARDGKNANAALLVNVDPSDLQSDDVLAGMHLQRHIEQAAYQATLAAGGSAYQAPAQSVGAFLKREKDIQFPHDSRGEHICAPTYARGVVACDLHDIFPRFITDALKQALPLLDRKLAGFAHSGAIMTAPETRSSSPVRILRKDDLQARLNQNEKPCGVYPCGEGAGYAGGIMSAAVDGLRVALRLAEDLGRK</sequence>
<keyword evidence="3" id="KW-1185">Reference proteome</keyword>
<dbReference type="eggNOG" id="COG2509">
    <property type="taxonomic scope" value="Bacteria"/>
</dbReference>
<evidence type="ECO:0000259" key="1">
    <source>
        <dbReference type="Pfam" id="PF21688"/>
    </source>
</evidence>
<dbReference type="InterPro" id="IPR036188">
    <property type="entry name" value="FAD/NAD-bd_sf"/>
</dbReference>
<dbReference type="InterPro" id="IPR049516">
    <property type="entry name" value="FAD-depend_C"/>
</dbReference>
<organism evidence="2 3">
    <name type="scientific">Cryptobacterium curtum (strain ATCC 700683 / DSM 15641 / CCUG 43107 / 12-3)</name>
    <dbReference type="NCBI Taxonomy" id="469378"/>
    <lineage>
        <taxon>Bacteria</taxon>
        <taxon>Bacillati</taxon>
        <taxon>Actinomycetota</taxon>
        <taxon>Coriobacteriia</taxon>
        <taxon>Eggerthellales</taxon>
        <taxon>Eggerthellaceae</taxon>
        <taxon>Cryptobacterium</taxon>
    </lineage>
</organism>
<dbReference type="PIRSF" id="PIRSF038984">
    <property type="entry name" value="FAD_binding_protein"/>
    <property type="match status" value="1"/>
</dbReference>
<dbReference type="EMBL" id="CP001682">
    <property type="protein sequence ID" value="ACU94904.1"/>
    <property type="molecule type" value="Genomic_DNA"/>
</dbReference>
<dbReference type="AlphaFoldDB" id="C7MKV7"/>
<protein>
    <submittedName>
        <fullName evidence="2">FAD-dependent dehydrogenase</fullName>
    </submittedName>
</protein>
<dbReference type="RefSeq" id="WP_015778767.1">
    <property type="nucleotide sequence ID" value="NC_013170.1"/>
</dbReference>
<dbReference type="Pfam" id="PF21688">
    <property type="entry name" value="FAD-depend_C"/>
    <property type="match status" value="1"/>
</dbReference>
<dbReference type="Proteomes" id="UP000000954">
    <property type="component" value="Chromosome"/>
</dbReference>
<dbReference type="PANTHER" id="PTHR42842">
    <property type="entry name" value="FAD/NAD(P)-BINDING OXIDOREDUCTASE"/>
    <property type="match status" value="1"/>
</dbReference>
<dbReference type="OrthoDB" id="7279140at2"/>
<reference evidence="2 3" key="1">
    <citation type="journal article" date="2009" name="Stand. Genomic Sci.">
        <title>Complete genome sequence of Cryptobacterium curtum type strain (12-3).</title>
        <authorList>
            <person name="Mavrommatis K."/>
            <person name="Pukall R."/>
            <person name="Rohde C."/>
            <person name="Chen F."/>
            <person name="Sims D."/>
            <person name="Brettin T."/>
            <person name="Kuske C."/>
            <person name="Detter J.C."/>
            <person name="Han C."/>
            <person name="Lapidus A."/>
            <person name="Copeland A."/>
            <person name="Glavina Del Rio T."/>
            <person name="Nolan M."/>
            <person name="Lucas S."/>
            <person name="Tice H."/>
            <person name="Cheng J.F."/>
            <person name="Bruce D."/>
            <person name="Goodwin L."/>
            <person name="Pitluck S."/>
            <person name="Ovchinnikova G."/>
            <person name="Pati A."/>
            <person name="Ivanova N."/>
            <person name="Chen A."/>
            <person name="Palaniappan K."/>
            <person name="Chain P."/>
            <person name="D'haeseleer P."/>
            <person name="Goker M."/>
            <person name="Bristow J."/>
            <person name="Eisen J.A."/>
            <person name="Markowitz V."/>
            <person name="Hugenholtz P."/>
            <person name="Rohde M."/>
            <person name="Klenk H.P."/>
            <person name="Kyrpides N.C."/>
        </authorList>
    </citation>
    <scope>NUCLEOTIDE SEQUENCE [LARGE SCALE GENOMIC DNA]</scope>
    <source>
        <strain evidence="3">ATCC 700683 / DSM 15641 / 12-3</strain>
    </source>
</reference>
<proteinExistence type="predicted"/>
<dbReference type="HOGENOM" id="CLU_028644_3_0_11"/>
<dbReference type="STRING" id="469378.Ccur_12190"/>
<dbReference type="Gene3D" id="3.30.70.2700">
    <property type="match status" value="1"/>
</dbReference>
<name>C7MKV7_CRYCD</name>
<evidence type="ECO:0000313" key="3">
    <source>
        <dbReference type="Proteomes" id="UP000000954"/>
    </source>
</evidence>
<feature type="domain" description="FAD-dependent protein C-terminal" evidence="1">
    <location>
        <begin position="344"/>
        <end position="551"/>
    </location>
</feature>
<dbReference type="InterPro" id="IPR028348">
    <property type="entry name" value="FAD-binding_protein"/>
</dbReference>
<dbReference type="SUPFAM" id="SSF51905">
    <property type="entry name" value="FAD/NAD(P)-binding domain"/>
    <property type="match status" value="1"/>
</dbReference>
<gene>
    <name evidence="2" type="ordered locus">Ccur_12190</name>
</gene>